<feature type="domain" description="Peptidase A2" evidence="3">
    <location>
        <begin position="297"/>
        <end position="333"/>
    </location>
</feature>
<sequence>AKRLKSLLTPIPSDPEVPVWLEGIEGIFRSYKVPDEVQSHLLLPLVTGRIPHLFSKLSTEELESYERVKKTILSELRLSPGDYLRQFRNALPARNETWQHFASRLESYHAFYMAARGIKTLEDLAALNVADQVKQALSTEACKYVKREEGDGWVKPHEIAKLVEAFEDCEGKGSGRKQTSAAKSSSGELQPASSEKSTSASGGKPPPSKPSGCFICNGPHFARSCPKNQGTGNTHNKGVNRVAQNKHNTADSYGGGAVVTAGARATIHAQSCAEPPRMEEGLASLEYVDLRCGDVVLRALIDTGAEITVIKEGAIPGNLAEEVGNVTLVAAFGAKVVAKLARVPLSLAADQGRHIRESASPLCAVTAELATKEADCLLSAEAWHMLEQARNSAYEMPASEIEVSDTLATGSWGEEEPQLLANTETDQGVKEVFVAANETHAEETRS</sequence>
<evidence type="ECO:0000259" key="3">
    <source>
        <dbReference type="PROSITE" id="PS50175"/>
    </source>
</evidence>
<dbReference type="PANTHER" id="PTHR46888:SF1">
    <property type="entry name" value="RIBONUCLEASE H"/>
    <property type="match status" value="1"/>
</dbReference>
<dbReference type="PROSITE" id="PS50175">
    <property type="entry name" value="ASP_PROT_RETROV"/>
    <property type="match status" value="1"/>
</dbReference>
<evidence type="ECO:0000256" key="1">
    <source>
        <dbReference type="ARBA" id="ARBA00022801"/>
    </source>
</evidence>
<dbReference type="PANTHER" id="PTHR46888">
    <property type="entry name" value="ZINC KNUCKLE DOMAINCONTAINING PROTEIN-RELATED"/>
    <property type="match status" value="1"/>
</dbReference>
<dbReference type="Gene3D" id="2.40.70.10">
    <property type="entry name" value="Acid Proteases"/>
    <property type="match status" value="1"/>
</dbReference>
<evidence type="ECO:0000256" key="2">
    <source>
        <dbReference type="SAM" id="MobiDB-lite"/>
    </source>
</evidence>
<dbReference type="GO" id="GO:0004190">
    <property type="term" value="F:aspartic-type endopeptidase activity"/>
    <property type="evidence" value="ECO:0007669"/>
    <property type="project" value="InterPro"/>
</dbReference>
<reference evidence="4" key="1">
    <citation type="journal article" date="2017" name="Front. Cell. Infect. Microbiol.">
        <title>The Distinct Transcriptional Response of the Midgut of Amblyomma sculptum and Amblyomma aureolatum Ticks to Rickettsia rickettsii Correlates to Their Differences in Susceptibility to Infection.</title>
        <authorList>
            <person name="Martins L.A."/>
            <person name="Galletti M.F.B.M."/>
            <person name="Ribeiro J.M."/>
            <person name="Fujita A."/>
            <person name="Costa F.B."/>
            <person name="Labruna M.B."/>
            <person name="Daffre S."/>
            <person name="Fogaca A.C."/>
        </authorList>
    </citation>
    <scope>NUCLEOTIDE SEQUENCE</scope>
</reference>
<organism evidence="4">
    <name type="scientific">Amblyomma aureolatum</name>
    <dbReference type="NCBI Taxonomy" id="187763"/>
    <lineage>
        <taxon>Eukaryota</taxon>
        <taxon>Metazoa</taxon>
        <taxon>Ecdysozoa</taxon>
        <taxon>Arthropoda</taxon>
        <taxon>Chelicerata</taxon>
        <taxon>Arachnida</taxon>
        <taxon>Acari</taxon>
        <taxon>Parasitiformes</taxon>
        <taxon>Ixodida</taxon>
        <taxon>Ixodoidea</taxon>
        <taxon>Ixodidae</taxon>
        <taxon>Amblyomminae</taxon>
        <taxon>Amblyomma</taxon>
    </lineage>
</organism>
<accession>A0A1E1X4Y3</accession>
<keyword evidence="1" id="KW-0378">Hydrolase</keyword>
<evidence type="ECO:0000313" key="4">
    <source>
        <dbReference type="EMBL" id="JAT94314.1"/>
    </source>
</evidence>
<dbReference type="EMBL" id="GFAC01004874">
    <property type="protein sequence ID" value="JAT94314.1"/>
    <property type="molecule type" value="mRNA"/>
</dbReference>
<feature type="non-terminal residue" evidence="4">
    <location>
        <position position="446"/>
    </location>
</feature>
<feature type="non-terminal residue" evidence="4">
    <location>
        <position position="1"/>
    </location>
</feature>
<protein>
    <submittedName>
        <fullName evidence="4">Putative gypsy-13 is-i</fullName>
    </submittedName>
</protein>
<dbReference type="SUPFAM" id="SSF50630">
    <property type="entry name" value="Acid proteases"/>
    <property type="match status" value="1"/>
</dbReference>
<dbReference type="GO" id="GO:0006508">
    <property type="term" value="P:proteolysis"/>
    <property type="evidence" value="ECO:0007669"/>
    <property type="project" value="InterPro"/>
</dbReference>
<dbReference type="InterPro" id="IPR018061">
    <property type="entry name" value="Retropepsins"/>
</dbReference>
<dbReference type="Pfam" id="PF00077">
    <property type="entry name" value="RVP"/>
    <property type="match status" value="1"/>
</dbReference>
<name>A0A1E1X4Y3_9ACAR</name>
<feature type="compositionally biased region" description="Polar residues" evidence="2">
    <location>
        <begin position="176"/>
        <end position="195"/>
    </location>
</feature>
<feature type="region of interest" description="Disordered" evidence="2">
    <location>
        <begin position="171"/>
        <end position="209"/>
    </location>
</feature>
<dbReference type="InterPro" id="IPR021109">
    <property type="entry name" value="Peptidase_aspartic_dom_sf"/>
</dbReference>
<proteinExistence type="evidence at transcript level"/>
<dbReference type="AlphaFoldDB" id="A0A1E1X4Y3"/>
<dbReference type="InterPro" id="IPR001995">
    <property type="entry name" value="Peptidase_A2_cat"/>
</dbReference>